<sequence length="52" mass="5982">MSDTNSEENENKTPYKMARLAWPKAKYGVILAAVIIIIINLILYKDSIFSFF</sequence>
<proteinExistence type="predicted"/>
<protein>
    <submittedName>
        <fullName evidence="2">Uncharacterized protein</fullName>
    </submittedName>
</protein>
<accession>A0A383DHY7</accession>
<gene>
    <name evidence="2" type="ORF">METZ01_LOCUS496794</name>
</gene>
<feature type="transmembrane region" description="Helical" evidence="1">
    <location>
        <begin position="25"/>
        <end position="44"/>
    </location>
</feature>
<reference evidence="2" key="1">
    <citation type="submission" date="2018-05" db="EMBL/GenBank/DDBJ databases">
        <authorList>
            <person name="Lanie J.A."/>
            <person name="Ng W.-L."/>
            <person name="Kazmierczak K.M."/>
            <person name="Andrzejewski T.M."/>
            <person name="Davidsen T.M."/>
            <person name="Wayne K.J."/>
            <person name="Tettelin H."/>
            <person name="Glass J.I."/>
            <person name="Rusch D."/>
            <person name="Podicherti R."/>
            <person name="Tsui H.-C.T."/>
            <person name="Winkler M.E."/>
        </authorList>
    </citation>
    <scope>NUCLEOTIDE SEQUENCE</scope>
</reference>
<dbReference type="EMBL" id="UINC01217370">
    <property type="protein sequence ID" value="SVE43940.1"/>
    <property type="molecule type" value="Genomic_DNA"/>
</dbReference>
<evidence type="ECO:0000256" key="1">
    <source>
        <dbReference type="SAM" id="Phobius"/>
    </source>
</evidence>
<dbReference type="AlphaFoldDB" id="A0A383DHY7"/>
<evidence type="ECO:0000313" key="2">
    <source>
        <dbReference type="EMBL" id="SVE43940.1"/>
    </source>
</evidence>
<keyword evidence="1" id="KW-1133">Transmembrane helix</keyword>
<keyword evidence="1" id="KW-0812">Transmembrane</keyword>
<name>A0A383DHY7_9ZZZZ</name>
<organism evidence="2">
    <name type="scientific">marine metagenome</name>
    <dbReference type="NCBI Taxonomy" id="408172"/>
    <lineage>
        <taxon>unclassified sequences</taxon>
        <taxon>metagenomes</taxon>
        <taxon>ecological metagenomes</taxon>
    </lineage>
</organism>
<keyword evidence="1" id="KW-0472">Membrane</keyword>